<accession>A0A4Q0PCV3</accession>
<organism evidence="2 3">
    <name type="scientific">Leeuwenhoekiella aequorea</name>
    <dbReference type="NCBI Taxonomy" id="283736"/>
    <lineage>
        <taxon>Bacteria</taxon>
        <taxon>Pseudomonadati</taxon>
        <taxon>Bacteroidota</taxon>
        <taxon>Flavobacteriia</taxon>
        <taxon>Flavobacteriales</taxon>
        <taxon>Flavobacteriaceae</taxon>
        <taxon>Leeuwenhoekiella</taxon>
    </lineage>
</organism>
<gene>
    <name evidence="2" type="ORF">DSM00_407</name>
</gene>
<keyword evidence="1" id="KW-0812">Transmembrane</keyword>
<keyword evidence="1" id="KW-1133">Transmembrane helix</keyword>
<evidence type="ECO:0000313" key="3">
    <source>
        <dbReference type="Proteomes" id="UP000289238"/>
    </source>
</evidence>
<dbReference type="Proteomes" id="UP000289238">
    <property type="component" value="Unassembled WGS sequence"/>
</dbReference>
<evidence type="ECO:0000313" key="2">
    <source>
        <dbReference type="EMBL" id="RXG24617.1"/>
    </source>
</evidence>
<reference evidence="2 3" key="1">
    <citation type="submission" date="2018-07" db="EMBL/GenBank/DDBJ databases">
        <title>Leeuwenhoekiella genomics.</title>
        <authorList>
            <person name="Tahon G."/>
            <person name="Willems A."/>
        </authorList>
    </citation>
    <scope>NUCLEOTIDE SEQUENCE [LARGE SCALE GENOMIC DNA]</scope>
    <source>
        <strain evidence="2 3">LMG 22550</strain>
    </source>
</reference>
<protein>
    <submittedName>
        <fullName evidence="2">Uncharacterized protein</fullName>
    </submittedName>
</protein>
<sequence>MKIKTKLFYFLVIAAIIATAYLVLKEDTIKNLYIDYSQIQPQSKLYGDRSFTKTMTNSYLST</sequence>
<keyword evidence="3" id="KW-1185">Reference proteome</keyword>
<keyword evidence="1" id="KW-0472">Membrane</keyword>
<proteinExistence type="predicted"/>
<dbReference type="EMBL" id="QOVM01000001">
    <property type="protein sequence ID" value="RXG24617.1"/>
    <property type="molecule type" value="Genomic_DNA"/>
</dbReference>
<evidence type="ECO:0000256" key="1">
    <source>
        <dbReference type="SAM" id="Phobius"/>
    </source>
</evidence>
<feature type="transmembrane region" description="Helical" evidence="1">
    <location>
        <begin position="7"/>
        <end position="24"/>
    </location>
</feature>
<dbReference type="AlphaFoldDB" id="A0A4Q0PCV3"/>
<comment type="caution">
    <text evidence="2">The sequence shown here is derived from an EMBL/GenBank/DDBJ whole genome shotgun (WGS) entry which is preliminary data.</text>
</comment>
<name>A0A4Q0PCV3_9FLAO</name>